<dbReference type="Proteomes" id="UP001491310">
    <property type="component" value="Unassembled WGS sequence"/>
</dbReference>
<keyword evidence="4 6" id="KW-1133">Transmembrane helix</keyword>
<proteinExistence type="predicted"/>
<gene>
    <name evidence="9" type="ORF">WJX75_009850</name>
</gene>
<dbReference type="Gene3D" id="3.40.50.300">
    <property type="entry name" value="P-loop containing nucleotide triphosphate hydrolases"/>
    <property type="match status" value="1"/>
</dbReference>
<name>A0ABR2YAU8_9CHLO</name>
<feature type="domain" description="ABC-2 type transporter transmembrane" evidence="8">
    <location>
        <begin position="188"/>
        <end position="375"/>
    </location>
</feature>
<dbReference type="SUPFAM" id="SSF52540">
    <property type="entry name" value="P-loop containing nucleoside triphosphate hydrolases"/>
    <property type="match status" value="1"/>
</dbReference>
<keyword evidence="2" id="KW-0813">Transport</keyword>
<feature type="transmembrane region" description="Helical" evidence="6">
    <location>
        <begin position="238"/>
        <end position="261"/>
    </location>
</feature>
<evidence type="ECO:0000256" key="1">
    <source>
        <dbReference type="ARBA" id="ARBA00004141"/>
    </source>
</evidence>
<sequence length="378" mass="40507">MAAIIGPSGAGKSTLLDALAARSAETVKGTVCIDGVPATAAKRSAESAYIPQEDHFIPSLTCFETLMVAARLRGLSASSIRQIVHGSLRSMGLQGARDTQVGGLLPGGLRVRGISGGEKRRLSIACGTIGAPRIIFLDEPTSGLDTSSALVVMRCIQGIMLETAEVVEEKADAQENIGRYPHATIWNQYRVLQGRATMAYARNPANVAGRTLMAVALGVLVGFVFFRKPDGVDGLRQSVGALFFAALLLSLMPYTYMSMFISDRLFFRDDPLQPLYLTAPYYAAVSGINAILSSLNGVIMMLIVYGLVALLHTARAVLLTVLVTVLHSLCSVQLLVFVANLTPNQDLAFVLGVTYTSLSVLLSGFFVRLADMHDFRDF</sequence>
<keyword evidence="5 6" id="KW-0472">Membrane</keyword>
<dbReference type="PANTHER" id="PTHR48041">
    <property type="entry name" value="ABC TRANSPORTER G FAMILY MEMBER 28"/>
    <property type="match status" value="1"/>
</dbReference>
<accession>A0ABR2YAU8</accession>
<dbReference type="Pfam" id="PF00005">
    <property type="entry name" value="ABC_tran"/>
    <property type="match status" value="1"/>
</dbReference>
<evidence type="ECO:0000259" key="7">
    <source>
        <dbReference type="Pfam" id="PF00005"/>
    </source>
</evidence>
<dbReference type="InterPro" id="IPR003439">
    <property type="entry name" value="ABC_transporter-like_ATP-bd"/>
</dbReference>
<feature type="transmembrane region" description="Helical" evidence="6">
    <location>
        <begin position="281"/>
        <end position="305"/>
    </location>
</feature>
<keyword evidence="10" id="KW-1185">Reference proteome</keyword>
<evidence type="ECO:0008006" key="11">
    <source>
        <dbReference type="Google" id="ProtNLM"/>
    </source>
</evidence>
<evidence type="ECO:0000259" key="8">
    <source>
        <dbReference type="Pfam" id="PF01061"/>
    </source>
</evidence>
<comment type="caution">
    <text evidence="9">The sequence shown here is derived from an EMBL/GenBank/DDBJ whole genome shotgun (WGS) entry which is preliminary data.</text>
</comment>
<feature type="transmembrane region" description="Helical" evidence="6">
    <location>
        <begin position="347"/>
        <end position="367"/>
    </location>
</feature>
<dbReference type="InterPro" id="IPR013525">
    <property type="entry name" value="ABC2_TM"/>
</dbReference>
<dbReference type="InterPro" id="IPR027417">
    <property type="entry name" value="P-loop_NTPase"/>
</dbReference>
<protein>
    <recommendedName>
        <fullName evidence="11">ABC transporter domain-containing protein</fullName>
    </recommendedName>
</protein>
<dbReference type="InterPro" id="IPR050352">
    <property type="entry name" value="ABCG_transporters"/>
</dbReference>
<dbReference type="EMBL" id="JALJOT010000021">
    <property type="protein sequence ID" value="KAK9900991.1"/>
    <property type="molecule type" value="Genomic_DNA"/>
</dbReference>
<feature type="transmembrane region" description="Helical" evidence="6">
    <location>
        <begin position="317"/>
        <end position="341"/>
    </location>
</feature>
<feature type="transmembrane region" description="Helical" evidence="6">
    <location>
        <begin position="207"/>
        <end position="226"/>
    </location>
</feature>
<evidence type="ECO:0000256" key="6">
    <source>
        <dbReference type="SAM" id="Phobius"/>
    </source>
</evidence>
<feature type="domain" description="ABC transporter" evidence="7">
    <location>
        <begin position="2"/>
        <end position="142"/>
    </location>
</feature>
<evidence type="ECO:0000313" key="9">
    <source>
        <dbReference type="EMBL" id="KAK9900991.1"/>
    </source>
</evidence>
<evidence type="ECO:0000256" key="5">
    <source>
        <dbReference type="ARBA" id="ARBA00023136"/>
    </source>
</evidence>
<evidence type="ECO:0000256" key="4">
    <source>
        <dbReference type="ARBA" id="ARBA00022989"/>
    </source>
</evidence>
<dbReference type="InterPro" id="IPR017871">
    <property type="entry name" value="ABC_transporter-like_CS"/>
</dbReference>
<comment type="subcellular location">
    <subcellularLocation>
        <location evidence="1">Membrane</location>
        <topology evidence="1">Multi-pass membrane protein</topology>
    </subcellularLocation>
</comment>
<evidence type="ECO:0000256" key="2">
    <source>
        <dbReference type="ARBA" id="ARBA00022448"/>
    </source>
</evidence>
<reference evidence="9 10" key="1">
    <citation type="journal article" date="2024" name="Nat. Commun.">
        <title>Phylogenomics reveals the evolutionary origins of lichenization in chlorophyte algae.</title>
        <authorList>
            <person name="Puginier C."/>
            <person name="Libourel C."/>
            <person name="Otte J."/>
            <person name="Skaloud P."/>
            <person name="Haon M."/>
            <person name="Grisel S."/>
            <person name="Petersen M."/>
            <person name="Berrin J.G."/>
            <person name="Delaux P.M."/>
            <person name="Dal Grande F."/>
            <person name="Keller J."/>
        </authorList>
    </citation>
    <scope>NUCLEOTIDE SEQUENCE [LARGE SCALE GENOMIC DNA]</scope>
    <source>
        <strain evidence="9 10">SAG 216-7</strain>
    </source>
</reference>
<evidence type="ECO:0000256" key="3">
    <source>
        <dbReference type="ARBA" id="ARBA00022692"/>
    </source>
</evidence>
<evidence type="ECO:0000313" key="10">
    <source>
        <dbReference type="Proteomes" id="UP001491310"/>
    </source>
</evidence>
<dbReference type="PANTHER" id="PTHR48041:SF91">
    <property type="entry name" value="ABC TRANSPORTER G FAMILY MEMBER 28"/>
    <property type="match status" value="1"/>
</dbReference>
<keyword evidence="3 6" id="KW-0812">Transmembrane</keyword>
<dbReference type="PROSITE" id="PS00211">
    <property type="entry name" value="ABC_TRANSPORTER_1"/>
    <property type="match status" value="1"/>
</dbReference>
<organism evidence="9 10">
    <name type="scientific">Coccomyxa subellipsoidea</name>
    <dbReference type="NCBI Taxonomy" id="248742"/>
    <lineage>
        <taxon>Eukaryota</taxon>
        <taxon>Viridiplantae</taxon>
        <taxon>Chlorophyta</taxon>
        <taxon>core chlorophytes</taxon>
        <taxon>Trebouxiophyceae</taxon>
        <taxon>Trebouxiophyceae incertae sedis</taxon>
        <taxon>Coccomyxaceae</taxon>
        <taxon>Coccomyxa</taxon>
    </lineage>
</organism>
<dbReference type="Pfam" id="PF01061">
    <property type="entry name" value="ABC2_membrane"/>
    <property type="match status" value="1"/>
</dbReference>